<dbReference type="RefSeq" id="WP_054466723.1">
    <property type="nucleotide sequence ID" value="NZ_CP159837.1"/>
</dbReference>
<sequence length="77" mass="8949">MKVISLSAYFDGQSIQLDEPYQLEPNTKLIVTVIPEQPSERETWLSWSSHQLNSAYNEEDEYPLDSIKIANPDYERS</sequence>
<reference evidence="1" key="1">
    <citation type="submission" date="2024-07" db="EMBL/GenBank/DDBJ databases">
        <authorList>
            <person name="Kim Y.J."/>
            <person name="Jeong J.Y."/>
        </authorList>
    </citation>
    <scope>NUCLEOTIDE SEQUENCE</scope>
    <source>
        <strain evidence="1">GIHE-MW2</strain>
    </source>
</reference>
<protein>
    <submittedName>
        <fullName evidence="1">Uncharacterized protein</fullName>
    </submittedName>
</protein>
<dbReference type="EMBL" id="CP159837">
    <property type="protein sequence ID" value="XCM38461.1"/>
    <property type="molecule type" value="Genomic_DNA"/>
</dbReference>
<accession>A0AAU8JIA5</accession>
<dbReference type="AlphaFoldDB" id="A0AAU8JIA5"/>
<evidence type="ECO:0000313" key="1">
    <source>
        <dbReference type="EMBL" id="XCM38461.1"/>
    </source>
</evidence>
<name>A0AAU8JIA5_9CYAN</name>
<organism evidence="1">
    <name type="scientific">Planktothricoides raciborskii GIHE-MW2</name>
    <dbReference type="NCBI Taxonomy" id="2792601"/>
    <lineage>
        <taxon>Bacteria</taxon>
        <taxon>Bacillati</taxon>
        <taxon>Cyanobacteriota</taxon>
        <taxon>Cyanophyceae</taxon>
        <taxon>Oscillatoriophycideae</taxon>
        <taxon>Oscillatoriales</taxon>
        <taxon>Oscillatoriaceae</taxon>
        <taxon>Planktothricoides</taxon>
    </lineage>
</organism>
<gene>
    <name evidence="1" type="ORF">ABWT76_001312</name>
</gene>
<proteinExistence type="predicted"/>